<organism evidence="1 3">
    <name type="scientific">Holdemania massiliensis</name>
    <dbReference type="NCBI Taxonomy" id="1468449"/>
    <lineage>
        <taxon>Bacteria</taxon>
        <taxon>Bacillati</taxon>
        <taxon>Bacillota</taxon>
        <taxon>Erysipelotrichia</taxon>
        <taxon>Erysipelotrichales</taxon>
        <taxon>Erysipelotrichaceae</taxon>
        <taxon>Holdemania</taxon>
    </lineage>
</organism>
<evidence type="ECO:0000313" key="3">
    <source>
        <dbReference type="Proteomes" id="UP000433575"/>
    </source>
</evidence>
<dbReference type="EMBL" id="WKPI01000010">
    <property type="protein sequence ID" value="MSC32949.1"/>
    <property type="molecule type" value="Genomic_DNA"/>
</dbReference>
<dbReference type="Proteomes" id="UP000433575">
    <property type="component" value="Unassembled WGS sequence"/>
</dbReference>
<dbReference type="EMBL" id="WKPJ01000009">
    <property type="protein sequence ID" value="MSA89271.1"/>
    <property type="molecule type" value="Genomic_DNA"/>
</dbReference>
<dbReference type="Proteomes" id="UP000480929">
    <property type="component" value="Unassembled WGS sequence"/>
</dbReference>
<gene>
    <name evidence="2" type="ORF">GKD88_07430</name>
    <name evidence="1" type="ORF">GKE08_08025</name>
</gene>
<dbReference type="RefSeq" id="WP_154238591.1">
    <property type="nucleotide sequence ID" value="NZ_WKPI01000010.1"/>
</dbReference>
<dbReference type="AlphaFoldDB" id="A0A6N7S5U9"/>
<sequence>MAENKVQELSGSERKQIIEVLLPALNEISGLPCKINLEVLDEKPPSMCIQQLRGAQKLNVNIIGGFTGLFPFAIWYRVSGRDTADRIEGTRVLNDIGSFFSNTENLPDLGGCRICRKIEMTSIPICNNRHEDGTEDYMAIYSLEYQQKSKFE</sequence>
<evidence type="ECO:0000313" key="4">
    <source>
        <dbReference type="Proteomes" id="UP000480929"/>
    </source>
</evidence>
<reference evidence="3 4" key="1">
    <citation type="journal article" date="2019" name="Nat. Med.">
        <title>A library of human gut bacterial isolates paired with longitudinal multiomics data enables mechanistic microbiome research.</title>
        <authorList>
            <person name="Poyet M."/>
            <person name="Groussin M."/>
            <person name="Gibbons S.M."/>
            <person name="Avila-Pacheco J."/>
            <person name="Jiang X."/>
            <person name="Kearney S.M."/>
            <person name="Perrotta A.R."/>
            <person name="Berdy B."/>
            <person name="Zhao S."/>
            <person name="Lieberman T.D."/>
            <person name="Swanson P.K."/>
            <person name="Smith M."/>
            <person name="Roesemann S."/>
            <person name="Alexander J.E."/>
            <person name="Rich S.A."/>
            <person name="Livny J."/>
            <person name="Vlamakis H."/>
            <person name="Clish C."/>
            <person name="Bullock K."/>
            <person name="Deik A."/>
            <person name="Scott J."/>
            <person name="Pierce K.A."/>
            <person name="Xavier R.J."/>
            <person name="Alm E.J."/>
        </authorList>
    </citation>
    <scope>NUCLEOTIDE SEQUENCE [LARGE SCALE GENOMIC DNA]</scope>
    <source>
        <strain evidence="1 3">BIOML-A4</strain>
        <strain evidence="2 4">BIOML-A5</strain>
    </source>
</reference>
<comment type="caution">
    <text evidence="1">The sequence shown here is derived from an EMBL/GenBank/DDBJ whole genome shotgun (WGS) entry which is preliminary data.</text>
</comment>
<accession>A0A6N7S5U9</accession>
<name>A0A6N7S5U9_9FIRM</name>
<dbReference type="OrthoDB" id="9805821at2"/>
<proteinExistence type="predicted"/>
<evidence type="ECO:0000313" key="1">
    <source>
        <dbReference type="EMBL" id="MSA89271.1"/>
    </source>
</evidence>
<keyword evidence="4" id="KW-1185">Reference proteome</keyword>
<protein>
    <submittedName>
        <fullName evidence="1">Uncharacterized protein</fullName>
    </submittedName>
</protein>
<evidence type="ECO:0000313" key="2">
    <source>
        <dbReference type="EMBL" id="MSC32949.1"/>
    </source>
</evidence>